<feature type="domain" description="DUF7918" evidence="2">
    <location>
        <begin position="20"/>
        <end position="236"/>
    </location>
</feature>
<evidence type="ECO:0000313" key="3">
    <source>
        <dbReference type="EMBL" id="CAE6461495.1"/>
    </source>
</evidence>
<sequence length="282" mass="31734">MEAVLEQYEMRVVVGSGGTDDTPLPGYHYDDTLDDCPARTKHCWIPAEPGSKFCIHYGWDGKTKPAQNATLVCDLYIDELHIVSSILALVTIDNRSGKNRESEIEGVFYNGPAGPVERPFMFKETSIVPDVDADILDTPNKGSIRVVLYWESPDHDGRGLYTGRPNLSKEEADNIIQGLETPVSSGNERFRSQVGFGDPVKIEQVNVKYDQIDNKKYTFIFHYAHPDWLKSEGIIAPKVSSTYRTQANKRLSLRSSSRKHPTARSGNSKRPTPRRRNKHSPK</sequence>
<dbReference type="EMBL" id="CAJMXA010001478">
    <property type="protein sequence ID" value="CAE6461495.1"/>
    <property type="molecule type" value="Genomic_DNA"/>
</dbReference>
<gene>
    <name evidence="3" type="ORF">RDB_LOCUS62360</name>
</gene>
<evidence type="ECO:0000259" key="2">
    <source>
        <dbReference type="Pfam" id="PF25534"/>
    </source>
</evidence>
<dbReference type="Pfam" id="PF25534">
    <property type="entry name" value="DUF7918"/>
    <property type="match status" value="1"/>
</dbReference>
<accession>A0A8H3BMH1</accession>
<feature type="region of interest" description="Disordered" evidence="1">
    <location>
        <begin position="242"/>
        <end position="282"/>
    </location>
</feature>
<organism evidence="3 4">
    <name type="scientific">Rhizoctonia solani</name>
    <dbReference type="NCBI Taxonomy" id="456999"/>
    <lineage>
        <taxon>Eukaryota</taxon>
        <taxon>Fungi</taxon>
        <taxon>Dikarya</taxon>
        <taxon>Basidiomycota</taxon>
        <taxon>Agaricomycotina</taxon>
        <taxon>Agaricomycetes</taxon>
        <taxon>Cantharellales</taxon>
        <taxon>Ceratobasidiaceae</taxon>
        <taxon>Rhizoctonia</taxon>
    </lineage>
</organism>
<evidence type="ECO:0000256" key="1">
    <source>
        <dbReference type="SAM" id="MobiDB-lite"/>
    </source>
</evidence>
<dbReference type="InterPro" id="IPR057678">
    <property type="entry name" value="DUF7918"/>
</dbReference>
<dbReference type="Proteomes" id="UP000663853">
    <property type="component" value="Unassembled WGS sequence"/>
</dbReference>
<evidence type="ECO:0000313" key="4">
    <source>
        <dbReference type="Proteomes" id="UP000663853"/>
    </source>
</evidence>
<reference evidence="3" key="1">
    <citation type="submission" date="2021-01" db="EMBL/GenBank/DDBJ databases">
        <authorList>
            <person name="Kaushik A."/>
        </authorList>
    </citation>
    <scope>NUCLEOTIDE SEQUENCE</scope>
    <source>
        <strain evidence="3">AG6-10EEA</strain>
    </source>
</reference>
<name>A0A8H3BMH1_9AGAM</name>
<dbReference type="AlphaFoldDB" id="A0A8H3BMH1"/>
<protein>
    <recommendedName>
        <fullName evidence="2">DUF7918 domain-containing protein</fullName>
    </recommendedName>
</protein>
<proteinExistence type="predicted"/>
<comment type="caution">
    <text evidence="3">The sequence shown here is derived from an EMBL/GenBank/DDBJ whole genome shotgun (WGS) entry which is preliminary data.</text>
</comment>
<feature type="compositionally biased region" description="Basic residues" evidence="1">
    <location>
        <begin position="271"/>
        <end position="282"/>
    </location>
</feature>